<reference evidence="1 2" key="1">
    <citation type="journal article" date="2024" name="J Genomics">
        <title>Draft genome sequencing and assembly of Favolaschia claudopus CIRM-BRFM 2984 isolated from oak limbs.</title>
        <authorList>
            <person name="Navarro D."/>
            <person name="Drula E."/>
            <person name="Chaduli D."/>
            <person name="Cazenave R."/>
            <person name="Ahrendt S."/>
            <person name="Wang J."/>
            <person name="Lipzen A."/>
            <person name="Daum C."/>
            <person name="Barry K."/>
            <person name="Grigoriev I.V."/>
            <person name="Favel A."/>
            <person name="Rosso M.N."/>
            <person name="Martin F."/>
        </authorList>
    </citation>
    <scope>NUCLEOTIDE SEQUENCE [LARGE SCALE GENOMIC DNA]</scope>
    <source>
        <strain evidence="1 2">CIRM-BRFM 2984</strain>
    </source>
</reference>
<proteinExistence type="predicted"/>
<dbReference type="Gene3D" id="3.80.10.10">
    <property type="entry name" value="Ribonuclease Inhibitor"/>
    <property type="match status" value="1"/>
</dbReference>
<dbReference type="AlphaFoldDB" id="A0AAW0AYW1"/>
<evidence type="ECO:0000313" key="2">
    <source>
        <dbReference type="Proteomes" id="UP001362999"/>
    </source>
</evidence>
<dbReference type="SUPFAM" id="SSF52047">
    <property type="entry name" value="RNI-like"/>
    <property type="match status" value="1"/>
</dbReference>
<protein>
    <recommendedName>
        <fullName evidence="3">F-box domain-containing protein</fullName>
    </recommendedName>
</protein>
<sequence>MLDQLPPEIFGRVLEIATEAWGISFLPPVCLVSSVCHDVVLSTPSLWGILVIDQRSSIPLLTQQLVKAKETDLRITVGRKGVRALGDKHLRKFLPSLVALSHNWVRVDILTNLLSSASWADMGRVEVLRLRFHEDFNRVVSAEKFFQVEARQRNLHSFTAVSLPEQWITPFLTPRITYLELERYGGMFDGNMPASTIHRYLSLTPNLHTLHLHNIYLLPFSGPKEPVFLPHLQNLDLSRVSNLTSLLLDLRAPALRTLTIRDCSVAQMTSIFSQWSQPSYLPTHLQYLELANCLLPQDIPLFIGFLARLPALVRLTLFDTREIGEDLTSMPGARSAETDLFRALASPEGAGPVVGGWLCPSLMHLCIDAPLQIGDLLSVVRARGGTRTIMRGVGVPVSLRSVQGPFCSAGTVDEVAELRSYFVDPEDARCICLACVFGTSVTV</sequence>
<keyword evidence="2" id="KW-1185">Reference proteome</keyword>
<dbReference type="InterPro" id="IPR032675">
    <property type="entry name" value="LRR_dom_sf"/>
</dbReference>
<dbReference type="EMBL" id="JAWWNJ010000046">
    <property type="protein sequence ID" value="KAK7018616.1"/>
    <property type="molecule type" value="Genomic_DNA"/>
</dbReference>
<dbReference type="Proteomes" id="UP001362999">
    <property type="component" value="Unassembled WGS sequence"/>
</dbReference>
<evidence type="ECO:0008006" key="3">
    <source>
        <dbReference type="Google" id="ProtNLM"/>
    </source>
</evidence>
<accession>A0AAW0AYW1</accession>
<evidence type="ECO:0000313" key="1">
    <source>
        <dbReference type="EMBL" id="KAK7018616.1"/>
    </source>
</evidence>
<gene>
    <name evidence="1" type="ORF">R3P38DRAFT_2715982</name>
</gene>
<organism evidence="1 2">
    <name type="scientific">Favolaschia claudopus</name>
    <dbReference type="NCBI Taxonomy" id="2862362"/>
    <lineage>
        <taxon>Eukaryota</taxon>
        <taxon>Fungi</taxon>
        <taxon>Dikarya</taxon>
        <taxon>Basidiomycota</taxon>
        <taxon>Agaricomycotina</taxon>
        <taxon>Agaricomycetes</taxon>
        <taxon>Agaricomycetidae</taxon>
        <taxon>Agaricales</taxon>
        <taxon>Marasmiineae</taxon>
        <taxon>Mycenaceae</taxon>
        <taxon>Favolaschia</taxon>
    </lineage>
</organism>
<name>A0AAW0AYW1_9AGAR</name>
<comment type="caution">
    <text evidence="1">The sequence shown here is derived from an EMBL/GenBank/DDBJ whole genome shotgun (WGS) entry which is preliminary data.</text>
</comment>